<dbReference type="Proteomes" id="UP000680865">
    <property type="component" value="Unassembled WGS sequence"/>
</dbReference>
<accession>A0A919SL80</accession>
<gene>
    <name evidence="3" type="ORF">Aco04nite_42220</name>
</gene>
<evidence type="ECO:0000256" key="1">
    <source>
        <dbReference type="SAM" id="SignalP"/>
    </source>
</evidence>
<dbReference type="EMBL" id="BOQP01000021">
    <property type="protein sequence ID" value="GIM74820.1"/>
    <property type="molecule type" value="Genomic_DNA"/>
</dbReference>
<dbReference type="SMART" id="SM00894">
    <property type="entry name" value="Excalibur"/>
    <property type="match status" value="1"/>
</dbReference>
<sequence>MAAGAVTAVTAVLAVTALSAPPSMAVAGATATPLAMAASCTTTSAVVMIPLTSAKHGRILEHAQDAIDKGYPLTMVLNRTGAAARRKAALKGVATRPGYDRDEYPMAAGRRVNKADVRLVASSENESAGSIAGNTLRKYCDGTKYRYKGVHGKGATTPPRNDPRFATCAEAKNHGYGPYYRSSDPEYYWYQDRDADGVVCE</sequence>
<evidence type="ECO:0000259" key="2">
    <source>
        <dbReference type="SMART" id="SM00894"/>
    </source>
</evidence>
<reference evidence="3" key="1">
    <citation type="submission" date="2021-03" db="EMBL/GenBank/DDBJ databases">
        <title>Whole genome shotgun sequence of Actinoplanes consettensis NBRC 14913.</title>
        <authorList>
            <person name="Komaki H."/>
            <person name="Tamura T."/>
        </authorList>
    </citation>
    <scope>NUCLEOTIDE SEQUENCE</scope>
    <source>
        <strain evidence="3">NBRC 14913</strain>
    </source>
</reference>
<organism evidence="3 4">
    <name type="scientific">Winogradskya consettensis</name>
    <dbReference type="NCBI Taxonomy" id="113560"/>
    <lineage>
        <taxon>Bacteria</taxon>
        <taxon>Bacillati</taxon>
        <taxon>Actinomycetota</taxon>
        <taxon>Actinomycetes</taxon>
        <taxon>Micromonosporales</taxon>
        <taxon>Micromonosporaceae</taxon>
        <taxon>Winogradskya</taxon>
    </lineage>
</organism>
<dbReference type="RefSeq" id="WP_244876161.1">
    <property type="nucleotide sequence ID" value="NZ_BAAATW010000015.1"/>
</dbReference>
<feature type="domain" description="Excalibur calcium-binding" evidence="2">
    <location>
        <begin position="164"/>
        <end position="201"/>
    </location>
</feature>
<comment type="caution">
    <text evidence="3">The sequence shown here is derived from an EMBL/GenBank/DDBJ whole genome shotgun (WGS) entry which is preliminary data.</text>
</comment>
<keyword evidence="1" id="KW-0732">Signal</keyword>
<feature type="chain" id="PRO_5037964851" description="Excalibur calcium-binding domain-containing protein" evidence="1">
    <location>
        <begin position="26"/>
        <end position="201"/>
    </location>
</feature>
<protein>
    <recommendedName>
        <fullName evidence="2">Excalibur calcium-binding domain-containing protein</fullName>
    </recommendedName>
</protein>
<evidence type="ECO:0000313" key="3">
    <source>
        <dbReference type="EMBL" id="GIM74820.1"/>
    </source>
</evidence>
<name>A0A919SL80_9ACTN</name>
<dbReference type="InterPro" id="IPR008613">
    <property type="entry name" value="Excalibur_Ca-bd_domain"/>
</dbReference>
<keyword evidence="4" id="KW-1185">Reference proteome</keyword>
<dbReference type="Pfam" id="PF05901">
    <property type="entry name" value="Excalibur"/>
    <property type="match status" value="1"/>
</dbReference>
<evidence type="ECO:0000313" key="4">
    <source>
        <dbReference type="Proteomes" id="UP000680865"/>
    </source>
</evidence>
<proteinExistence type="predicted"/>
<feature type="signal peptide" evidence="1">
    <location>
        <begin position="1"/>
        <end position="25"/>
    </location>
</feature>
<dbReference type="AlphaFoldDB" id="A0A919SL80"/>